<feature type="compositionally biased region" description="Pro residues" evidence="13">
    <location>
        <begin position="1857"/>
        <end position="1866"/>
    </location>
</feature>
<feature type="compositionally biased region" description="Basic and acidic residues" evidence="13">
    <location>
        <begin position="1336"/>
        <end position="1350"/>
    </location>
</feature>
<dbReference type="Proteomes" id="UP001278500">
    <property type="component" value="Unassembled WGS sequence"/>
</dbReference>
<feature type="transmembrane region" description="Helical" evidence="14">
    <location>
        <begin position="1217"/>
        <end position="1235"/>
    </location>
</feature>
<comment type="subcellular location">
    <subcellularLocation>
        <location evidence="2">Membrane</location>
        <topology evidence="2">Multi-pass membrane protein</topology>
    </subcellularLocation>
</comment>
<evidence type="ECO:0000256" key="12">
    <source>
        <dbReference type="ARBA" id="ARBA00023136"/>
    </source>
</evidence>
<dbReference type="InterPro" id="IPR013083">
    <property type="entry name" value="Znf_RING/FYVE/PHD"/>
</dbReference>
<reference evidence="16" key="2">
    <citation type="submission" date="2023-06" db="EMBL/GenBank/DDBJ databases">
        <authorList>
            <consortium name="Lawrence Berkeley National Laboratory"/>
            <person name="Haridas S."/>
            <person name="Hensen N."/>
            <person name="Bonometti L."/>
            <person name="Westerberg I."/>
            <person name="Brannstrom I.O."/>
            <person name="Guillou S."/>
            <person name="Cros-Aarteil S."/>
            <person name="Calhoun S."/>
            <person name="Kuo A."/>
            <person name="Mondo S."/>
            <person name="Pangilinan J."/>
            <person name="Riley R."/>
            <person name="Labutti K."/>
            <person name="Andreopoulos B."/>
            <person name="Lipzen A."/>
            <person name="Chen C."/>
            <person name="Yanf M."/>
            <person name="Daum C."/>
            <person name="Ng V."/>
            <person name="Clum A."/>
            <person name="Steindorff A."/>
            <person name="Ohm R."/>
            <person name="Martin F."/>
            <person name="Silar P."/>
            <person name="Natvig D."/>
            <person name="Lalanne C."/>
            <person name="Gautier V."/>
            <person name="Ament-Velasquez S.L."/>
            <person name="Kruys A."/>
            <person name="Hutchinson M.I."/>
            <person name="Powell A.J."/>
            <person name="Barry K."/>
            <person name="Miller A.N."/>
            <person name="Grigoriev I.V."/>
            <person name="Debuchy R."/>
            <person name="Gladieux P."/>
            <person name="Thoren M.H."/>
            <person name="Johannesson H."/>
        </authorList>
    </citation>
    <scope>NUCLEOTIDE SEQUENCE</scope>
    <source>
        <strain evidence="16">CBS 560.94</strain>
    </source>
</reference>
<feature type="transmembrane region" description="Helical" evidence="14">
    <location>
        <begin position="1426"/>
        <end position="1449"/>
    </location>
</feature>
<dbReference type="PANTHER" id="PTHR13145:SF0">
    <property type="entry name" value="E3 UBIQUITIN-PROTEIN LIGASE MARCHF6"/>
    <property type="match status" value="1"/>
</dbReference>
<dbReference type="PROSITE" id="PS51292">
    <property type="entry name" value="ZF_RING_CH"/>
    <property type="match status" value="1"/>
</dbReference>
<evidence type="ECO:0000256" key="4">
    <source>
        <dbReference type="ARBA" id="ARBA00012483"/>
    </source>
</evidence>
<feature type="transmembrane region" description="Helical" evidence="14">
    <location>
        <begin position="937"/>
        <end position="955"/>
    </location>
</feature>
<feature type="transmembrane region" description="Helical" evidence="14">
    <location>
        <begin position="1018"/>
        <end position="1036"/>
    </location>
</feature>
<evidence type="ECO:0000256" key="7">
    <source>
        <dbReference type="ARBA" id="ARBA00022723"/>
    </source>
</evidence>
<feature type="transmembrane region" description="Helical" evidence="14">
    <location>
        <begin position="1068"/>
        <end position="1095"/>
    </location>
</feature>
<feature type="transmembrane region" description="Helical" evidence="14">
    <location>
        <begin position="1635"/>
        <end position="1659"/>
    </location>
</feature>
<feature type="transmembrane region" description="Helical" evidence="14">
    <location>
        <begin position="1469"/>
        <end position="1489"/>
    </location>
</feature>
<feature type="transmembrane region" description="Helical" evidence="14">
    <location>
        <begin position="1696"/>
        <end position="1714"/>
    </location>
</feature>
<evidence type="ECO:0000256" key="10">
    <source>
        <dbReference type="ARBA" id="ARBA00022833"/>
    </source>
</evidence>
<dbReference type="FunFam" id="3.30.40.10:FF:000287">
    <property type="entry name" value="RING finger membrane protein"/>
    <property type="match status" value="1"/>
</dbReference>
<feature type="compositionally biased region" description="Low complexity" evidence="13">
    <location>
        <begin position="352"/>
        <end position="361"/>
    </location>
</feature>
<dbReference type="EMBL" id="JAUEPP010000006">
    <property type="protein sequence ID" value="KAK3341053.1"/>
    <property type="molecule type" value="Genomic_DNA"/>
</dbReference>
<reference evidence="16" key="1">
    <citation type="journal article" date="2023" name="Mol. Phylogenet. Evol.">
        <title>Genome-scale phylogeny and comparative genomics of the fungal order Sordariales.</title>
        <authorList>
            <person name="Hensen N."/>
            <person name="Bonometti L."/>
            <person name="Westerberg I."/>
            <person name="Brannstrom I.O."/>
            <person name="Guillou S."/>
            <person name="Cros-Aarteil S."/>
            <person name="Calhoun S."/>
            <person name="Haridas S."/>
            <person name="Kuo A."/>
            <person name="Mondo S."/>
            <person name="Pangilinan J."/>
            <person name="Riley R."/>
            <person name="LaButti K."/>
            <person name="Andreopoulos B."/>
            <person name="Lipzen A."/>
            <person name="Chen C."/>
            <person name="Yan M."/>
            <person name="Daum C."/>
            <person name="Ng V."/>
            <person name="Clum A."/>
            <person name="Steindorff A."/>
            <person name="Ohm R.A."/>
            <person name="Martin F."/>
            <person name="Silar P."/>
            <person name="Natvig D.O."/>
            <person name="Lalanne C."/>
            <person name="Gautier V."/>
            <person name="Ament-Velasquez S.L."/>
            <person name="Kruys A."/>
            <person name="Hutchinson M.I."/>
            <person name="Powell A.J."/>
            <person name="Barry K."/>
            <person name="Miller A.N."/>
            <person name="Grigoriev I.V."/>
            <person name="Debuchy R."/>
            <person name="Gladieux P."/>
            <person name="Hiltunen Thoren M."/>
            <person name="Johannesson H."/>
        </authorList>
    </citation>
    <scope>NUCLEOTIDE SEQUENCE</scope>
    <source>
        <strain evidence="16">CBS 560.94</strain>
    </source>
</reference>
<dbReference type="GO" id="GO:0008270">
    <property type="term" value="F:zinc ion binding"/>
    <property type="evidence" value="ECO:0007669"/>
    <property type="project" value="UniProtKB-KW"/>
</dbReference>
<feature type="region of interest" description="Disordered" evidence="13">
    <location>
        <begin position="1"/>
        <end position="63"/>
    </location>
</feature>
<feature type="transmembrane region" description="Helical" evidence="14">
    <location>
        <begin position="962"/>
        <end position="980"/>
    </location>
</feature>
<dbReference type="InterPro" id="IPR011016">
    <property type="entry name" value="Znf_RING-CH"/>
</dbReference>
<feature type="transmembrane region" description="Helical" evidence="14">
    <location>
        <begin position="1530"/>
        <end position="1551"/>
    </location>
</feature>
<dbReference type="Pfam" id="PF25417">
    <property type="entry name" value="DUF7889"/>
    <property type="match status" value="1"/>
</dbReference>
<evidence type="ECO:0000256" key="14">
    <source>
        <dbReference type="SAM" id="Phobius"/>
    </source>
</evidence>
<dbReference type="SMART" id="SM00744">
    <property type="entry name" value="RINGv"/>
    <property type="match status" value="1"/>
</dbReference>
<dbReference type="InterPro" id="IPR057211">
    <property type="entry name" value="DUF7889"/>
</dbReference>
<evidence type="ECO:0000259" key="15">
    <source>
        <dbReference type="PROSITE" id="PS51292"/>
    </source>
</evidence>
<comment type="catalytic activity">
    <reaction evidence="1">
        <text>S-ubiquitinyl-[E2 ubiquitin-conjugating enzyme]-L-cysteine + [acceptor protein]-L-lysine = [E2 ubiquitin-conjugating enzyme]-L-cysteine + N(6)-ubiquitinyl-[acceptor protein]-L-lysine.</text>
        <dbReference type="EC" id="2.3.2.27"/>
    </reaction>
</comment>
<feature type="region of interest" description="Disordered" evidence="13">
    <location>
        <begin position="1313"/>
        <end position="1350"/>
    </location>
</feature>
<keyword evidence="12 14" id="KW-0472">Membrane</keyword>
<comment type="caution">
    <text evidence="16">The sequence shown here is derived from an EMBL/GenBank/DDBJ whole genome shotgun (WGS) entry which is preliminary data.</text>
</comment>
<feature type="transmembrane region" description="Helical" evidence="14">
    <location>
        <begin position="298"/>
        <end position="321"/>
    </location>
</feature>
<feature type="domain" description="RING-CH-type" evidence="15">
    <location>
        <begin position="57"/>
        <end position="118"/>
    </location>
</feature>
<dbReference type="Pfam" id="PF23113">
    <property type="entry name" value="MARCHF6_C"/>
    <property type="match status" value="1"/>
</dbReference>
<feature type="transmembrane region" description="Helical" evidence="14">
    <location>
        <begin position="1115"/>
        <end position="1133"/>
    </location>
</feature>
<feature type="compositionally biased region" description="Low complexity" evidence="13">
    <location>
        <begin position="33"/>
        <end position="48"/>
    </location>
</feature>
<feature type="compositionally biased region" description="Polar residues" evidence="13">
    <location>
        <begin position="1793"/>
        <end position="1802"/>
    </location>
</feature>
<evidence type="ECO:0000313" key="17">
    <source>
        <dbReference type="Proteomes" id="UP001278500"/>
    </source>
</evidence>
<feature type="compositionally biased region" description="Basic and acidic residues" evidence="13">
    <location>
        <begin position="367"/>
        <end position="377"/>
    </location>
</feature>
<evidence type="ECO:0000256" key="9">
    <source>
        <dbReference type="ARBA" id="ARBA00022786"/>
    </source>
</evidence>
<evidence type="ECO:0000256" key="13">
    <source>
        <dbReference type="SAM" id="MobiDB-lite"/>
    </source>
</evidence>
<keyword evidence="8" id="KW-0863">Zinc-finger</keyword>
<evidence type="ECO:0000256" key="2">
    <source>
        <dbReference type="ARBA" id="ARBA00004141"/>
    </source>
</evidence>
<keyword evidence="6 14" id="KW-0812">Transmembrane</keyword>
<feature type="transmembrane region" description="Helical" evidence="14">
    <location>
        <begin position="1594"/>
        <end position="1614"/>
    </location>
</feature>
<feature type="transmembrane region" description="Helical" evidence="14">
    <location>
        <begin position="1174"/>
        <end position="1197"/>
    </location>
</feature>
<dbReference type="GeneID" id="87862863"/>
<evidence type="ECO:0000256" key="8">
    <source>
        <dbReference type="ARBA" id="ARBA00022771"/>
    </source>
</evidence>
<evidence type="ECO:0000256" key="1">
    <source>
        <dbReference type="ARBA" id="ARBA00000900"/>
    </source>
</evidence>
<feature type="region of interest" description="Disordered" evidence="13">
    <location>
        <begin position="482"/>
        <end position="680"/>
    </location>
</feature>
<dbReference type="RefSeq" id="XP_062679995.1">
    <property type="nucleotide sequence ID" value="XM_062825709.1"/>
</dbReference>
<dbReference type="InterPro" id="IPR056521">
    <property type="entry name" value="MARCHF6-like_C"/>
</dbReference>
<sequence length="1866" mass="207886">MGDANPADPTVLPGFGQDQPDHVRFPNTRLRNSRSASISTWTTTSGGHSHTHSQPNNNPREPEQCRICRGEATPDDPLYHPCKCSGSIKWVHQECLMQWLAQTQRKHCELCKTPFRFTKLYDPDMPRTVPAHIFIGHMFKYSVRKLLVWARAALVVSVWLGWLPYFMRSVWAMLFWLCEEGWGGPALFSRSQNISSNGFSVTAYSTTFVNSLTGANSGAGYSFLSVLLRIIFGSGGIVDRTPPPLKEIPSHLSNNVTATLFIDQTASPYSNVSYPPSLLSEVGFLKNLTRNPTVNNNIIAVLEGQIITVLVVVCFILIILVRDYVVQQQPEINERAAFANLQNVQPQVAQVNVPDPAMNGNHNGGHNGDHNGDHLGGIEEEEDAGTDDEHAWHAQPPQPGPQPDRNPVNNPYASDLERELGESDSSTIDEYLNIYREAGGNPDRIVELAQERGLEERLAYWIALTKTMKERAARVQANYNDGLNPSAAESSTTAAARPSGHNLEMDSTPAAPRPDPFDDWRYPLEEDDHQAEETGQGSRDKGKGVATDDFDTESDPEIIGASSRPRANTDGPEIRMHTNPLGSNSWSFNDLPEDGPNSPSTEERPSQVISTAPDLNTDNYSSNTEVEPLLASLAGQGESESFQENRSQDGNRDIADDVRVHTEPWGANPIPERQSESQELTDIPWPTLDESTADSPAQPPQPRGFVPRVTDFMWQGVEADQAQHDAIDIIADALMRRDDQDNVDVRDDARLDNDDDLDQDDDDAAAAIGLEQDAIDDAEDLEGVLELLGMRGPLAGLFQNAIFCVLLVSATIFLGLFVPYNIGRYSLWFIAKPMRPVWILYSLCRFIQDMVVIAFGLVSHALSLVHPSLGLGGVARLVTKLLFGSRYATATLDPHIEMTNAAKRVGHTVIHELGRVSMSEIHTFSAVSHEALLSVKGQIFSGFAALGSALVFIFGGDYSTKAPLVFSAASSATALALNALKTLPATLLKPNLVINVNFPDASHAIDPALAYWNGTDRFWAILAGYLTIYIAAVLYLRRGGPISSSQTGQEWEAAIIDALNQASGVMKVILIIGIEMLVFPLYCGMLLDIALLPLFENATLMSRLQFTLNFPVTSIFVHWFVGTAYMFHFALFVSMCRKIMRRGVLYFIRDPDDPEFHPVRDVLERNVTTQLRKIAFSALVYGALVIICLGAVVWGLALSLPNVLPIHYSSNEPVLEFPLDLLFYNFLMPLAVKFFKPGDGLHAMYTWWFRTCGRCLRITWFLFGERKADEEGRLRMIERGPGSQESWWQAMFLQLDESNGLVRPWKPKFVAESTKAEASESEPESPNIRGYVPSESEARESEARERSPEEGFKDYLVDTKQLIPDGRFVRAPASDQVKIPKGKTVFLEVSEKNERLDGKPDVPETDLYSTTQYRLVYVPPHFRVRIFFFILLIWMFAAATGVGITIIPLVFGRWMFQLLIPEGVRTNDIYAFGIGIHVLGSIVYALINIRSLSQTAKIRVAGAIVSVFNNGAVRRGLAVITRIAKIVYSYFFLLVVFPLMIASVAELYFMMPLHEFMYSVPIAQDIKQVTIEHAAALNPRHTIRVMQSWTIGLLYLKLSVRGITTWFSGSRLALATKAVLRRGWFNPNAGVLTRAFVIPAILLWTVAMAIPTLFAKFMISWSLAETLTLRHPQAVVDGVVDQTFYDAYVVLIYRRSFPLTALLLLAVAAVWGLLEYKQRSIKDICYLQSAVARHLRCFDALEMASVVVVQRAGLYQEPYKKTERQVQLEVQRIQNIDFQSSLSPLFNTKSQSSMLYSQSPAKSSRKQKPETKRQTTPTNDPPHPHPSRDNKYPAPPPPSHDVPTQTNTSPKDKYSCPYPPTTPRHS</sequence>
<feature type="compositionally biased region" description="Low complexity" evidence="13">
    <location>
        <begin position="486"/>
        <end position="496"/>
    </location>
</feature>
<protein>
    <recommendedName>
        <fullName evidence="4">RING-type E3 ubiquitin transferase</fullName>
        <ecNumber evidence="4">2.3.2.27</ecNumber>
    </recommendedName>
</protein>
<evidence type="ECO:0000256" key="11">
    <source>
        <dbReference type="ARBA" id="ARBA00022989"/>
    </source>
</evidence>
<keyword evidence="9" id="KW-0833">Ubl conjugation pathway</keyword>
<evidence type="ECO:0000256" key="3">
    <source>
        <dbReference type="ARBA" id="ARBA00004906"/>
    </source>
</evidence>
<evidence type="ECO:0000256" key="5">
    <source>
        <dbReference type="ARBA" id="ARBA00022679"/>
    </source>
</evidence>
<feature type="region of interest" description="Disordered" evidence="13">
    <location>
        <begin position="1793"/>
        <end position="1866"/>
    </location>
</feature>
<dbReference type="CDD" id="cd16702">
    <property type="entry name" value="RING_CH-C4HC3_MARCH6"/>
    <property type="match status" value="1"/>
</dbReference>
<dbReference type="GO" id="GO:0061630">
    <property type="term" value="F:ubiquitin protein ligase activity"/>
    <property type="evidence" value="ECO:0007669"/>
    <property type="project" value="UniProtKB-EC"/>
</dbReference>
<keyword evidence="10" id="KW-0862">Zinc</keyword>
<feature type="compositionally biased region" description="Basic and acidic residues" evidence="13">
    <location>
        <begin position="1822"/>
        <end position="1831"/>
    </location>
</feature>
<evidence type="ECO:0000256" key="6">
    <source>
        <dbReference type="ARBA" id="ARBA00022692"/>
    </source>
</evidence>
<feature type="transmembrane region" description="Helical" evidence="14">
    <location>
        <begin position="146"/>
        <end position="167"/>
    </location>
</feature>
<dbReference type="GO" id="GO:0005789">
    <property type="term" value="C:endoplasmic reticulum membrane"/>
    <property type="evidence" value="ECO:0007669"/>
    <property type="project" value="TreeGrafter"/>
</dbReference>
<keyword evidence="5" id="KW-0808">Transferase</keyword>
<feature type="region of interest" description="Disordered" evidence="13">
    <location>
        <begin position="352"/>
        <end position="425"/>
    </location>
</feature>
<dbReference type="PANTHER" id="PTHR13145">
    <property type="entry name" value="SSM4 PROTEIN"/>
    <property type="match status" value="1"/>
</dbReference>
<dbReference type="Pfam" id="PF12906">
    <property type="entry name" value="RINGv"/>
    <property type="match status" value="1"/>
</dbReference>
<name>A0AAE0JBQ6_9PEZI</name>
<feature type="transmembrane region" description="Helical" evidence="14">
    <location>
        <begin position="797"/>
        <end position="818"/>
    </location>
</feature>
<keyword evidence="11 14" id="KW-1133">Transmembrane helix</keyword>
<organism evidence="16 17">
    <name type="scientific">Neurospora tetraspora</name>
    <dbReference type="NCBI Taxonomy" id="94610"/>
    <lineage>
        <taxon>Eukaryota</taxon>
        <taxon>Fungi</taxon>
        <taxon>Dikarya</taxon>
        <taxon>Ascomycota</taxon>
        <taxon>Pezizomycotina</taxon>
        <taxon>Sordariomycetes</taxon>
        <taxon>Sordariomycetidae</taxon>
        <taxon>Sordariales</taxon>
        <taxon>Sordariaceae</taxon>
        <taxon>Neurospora</taxon>
    </lineage>
</organism>
<evidence type="ECO:0000313" key="16">
    <source>
        <dbReference type="EMBL" id="KAK3341053.1"/>
    </source>
</evidence>
<gene>
    <name evidence="16" type="ORF">B0H65DRAFT_444975</name>
</gene>
<feature type="compositionally biased region" description="Basic and acidic residues" evidence="13">
    <location>
        <begin position="646"/>
        <end position="662"/>
    </location>
</feature>
<accession>A0AAE0JBQ6</accession>
<feature type="transmembrane region" description="Helical" evidence="14">
    <location>
        <begin position="838"/>
        <end position="862"/>
    </location>
</feature>
<keyword evidence="17" id="KW-1185">Reference proteome</keyword>
<feature type="compositionally biased region" description="Polar residues" evidence="13">
    <location>
        <begin position="607"/>
        <end position="625"/>
    </location>
</feature>
<dbReference type="GO" id="GO:0036503">
    <property type="term" value="P:ERAD pathway"/>
    <property type="evidence" value="ECO:0007669"/>
    <property type="project" value="TreeGrafter"/>
</dbReference>
<comment type="pathway">
    <text evidence="3">Protein modification; protein ubiquitination.</text>
</comment>
<dbReference type="SUPFAM" id="SSF57850">
    <property type="entry name" value="RING/U-box"/>
    <property type="match status" value="1"/>
</dbReference>
<dbReference type="EC" id="2.3.2.27" evidence="4"/>
<proteinExistence type="predicted"/>
<feature type="compositionally biased region" description="Basic and acidic residues" evidence="13">
    <location>
        <begin position="515"/>
        <end position="524"/>
    </location>
</feature>
<keyword evidence="7" id="KW-0479">Metal-binding</keyword>
<dbReference type="Gene3D" id="3.30.40.10">
    <property type="entry name" value="Zinc/RING finger domain, C3HC4 (zinc finger)"/>
    <property type="match status" value="1"/>
</dbReference>